<dbReference type="EMBL" id="FR905515">
    <property type="protein sequence ID" value="CDQ79889.1"/>
    <property type="molecule type" value="Genomic_DNA"/>
</dbReference>
<gene>
    <name evidence="2" type="ORF">GSONMT00056594001</name>
</gene>
<dbReference type="GO" id="GO:0015074">
    <property type="term" value="P:DNA integration"/>
    <property type="evidence" value="ECO:0007669"/>
    <property type="project" value="InterPro"/>
</dbReference>
<dbReference type="InterPro" id="IPR002492">
    <property type="entry name" value="Transposase_Tc1-like"/>
</dbReference>
<dbReference type="GO" id="GO:0003677">
    <property type="term" value="F:DNA binding"/>
    <property type="evidence" value="ECO:0007669"/>
    <property type="project" value="InterPro"/>
</dbReference>
<feature type="domain" description="Transposase Tc1-like" evidence="1">
    <location>
        <begin position="15"/>
        <end position="50"/>
    </location>
</feature>
<protein>
    <recommendedName>
        <fullName evidence="1">Transposase Tc1-like domain-containing protein</fullName>
    </recommendedName>
</protein>
<dbReference type="AlphaFoldDB" id="A0A060XRZ3"/>
<dbReference type="Gene3D" id="3.30.420.10">
    <property type="entry name" value="Ribonuclease H-like superfamily/Ribonuclease H"/>
    <property type="match status" value="1"/>
</dbReference>
<proteinExistence type="predicted"/>
<feature type="non-terminal residue" evidence="2">
    <location>
        <position position="105"/>
    </location>
</feature>
<dbReference type="Proteomes" id="UP000193380">
    <property type="component" value="Unassembled WGS sequence"/>
</dbReference>
<dbReference type="InterPro" id="IPR036397">
    <property type="entry name" value="RNaseH_sf"/>
</dbReference>
<accession>A0A060XRZ3</accession>
<dbReference type="PaxDb" id="8022-A0A060XRZ3"/>
<evidence type="ECO:0000313" key="3">
    <source>
        <dbReference type="Proteomes" id="UP000193380"/>
    </source>
</evidence>
<evidence type="ECO:0000259" key="1">
    <source>
        <dbReference type="Pfam" id="PF01498"/>
    </source>
</evidence>
<name>A0A060XRZ3_ONCMY</name>
<sequence>MLHRVQVTDTSQHQLQRILREPGLHGRIAAKKPLLKDSNNKKRLAWAKKNEQWILDLWKSVLWSDDSKVEIFGSNRRIFVRRRMTWPPQSPTSTQLRWFGKSCTA</sequence>
<dbReference type="Pfam" id="PF01498">
    <property type="entry name" value="HTH_Tnp_Tc3_2"/>
    <property type="match status" value="1"/>
</dbReference>
<dbReference type="GO" id="GO:0006313">
    <property type="term" value="P:DNA transposition"/>
    <property type="evidence" value="ECO:0007669"/>
    <property type="project" value="InterPro"/>
</dbReference>
<reference evidence="2" key="2">
    <citation type="submission" date="2014-03" db="EMBL/GenBank/DDBJ databases">
        <authorList>
            <person name="Genoscope - CEA"/>
        </authorList>
    </citation>
    <scope>NUCLEOTIDE SEQUENCE</scope>
</reference>
<organism evidence="2 3">
    <name type="scientific">Oncorhynchus mykiss</name>
    <name type="common">Rainbow trout</name>
    <name type="synonym">Salmo gairdneri</name>
    <dbReference type="NCBI Taxonomy" id="8022"/>
    <lineage>
        <taxon>Eukaryota</taxon>
        <taxon>Metazoa</taxon>
        <taxon>Chordata</taxon>
        <taxon>Craniata</taxon>
        <taxon>Vertebrata</taxon>
        <taxon>Euteleostomi</taxon>
        <taxon>Actinopterygii</taxon>
        <taxon>Neopterygii</taxon>
        <taxon>Teleostei</taxon>
        <taxon>Protacanthopterygii</taxon>
        <taxon>Salmoniformes</taxon>
        <taxon>Salmonidae</taxon>
        <taxon>Salmoninae</taxon>
        <taxon>Oncorhynchus</taxon>
    </lineage>
</organism>
<reference evidence="2" key="1">
    <citation type="journal article" date="2014" name="Nat. Commun.">
        <title>The rainbow trout genome provides novel insights into evolution after whole-genome duplication in vertebrates.</title>
        <authorList>
            <person name="Berthelot C."/>
            <person name="Brunet F."/>
            <person name="Chalopin D."/>
            <person name="Juanchich A."/>
            <person name="Bernard M."/>
            <person name="Noel B."/>
            <person name="Bento P."/>
            <person name="Da Silva C."/>
            <person name="Labadie K."/>
            <person name="Alberti A."/>
            <person name="Aury J.M."/>
            <person name="Louis A."/>
            <person name="Dehais P."/>
            <person name="Bardou P."/>
            <person name="Montfort J."/>
            <person name="Klopp C."/>
            <person name="Cabau C."/>
            <person name="Gaspin C."/>
            <person name="Thorgaard G.H."/>
            <person name="Boussaha M."/>
            <person name="Quillet E."/>
            <person name="Guyomard R."/>
            <person name="Galiana D."/>
            <person name="Bobe J."/>
            <person name="Volff J.N."/>
            <person name="Genet C."/>
            <person name="Wincker P."/>
            <person name="Jaillon O."/>
            <person name="Roest Crollius H."/>
            <person name="Guiguen Y."/>
        </authorList>
    </citation>
    <scope>NUCLEOTIDE SEQUENCE [LARGE SCALE GENOMIC DNA]</scope>
</reference>
<dbReference type="STRING" id="8022.A0A060XRZ3"/>
<evidence type="ECO:0000313" key="2">
    <source>
        <dbReference type="EMBL" id="CDQ79889.1"/>
    </source>
</evidence>